<dbReference type="InterPro" id="IPR046357">
    <property type="entry name" value="PPIase_dom_sf"/>
</dbReference>
<proteinExistence type="inferred from homology"/>
<dbReference type="InterPro" id="IPR001179">
    <property type="entry name" value="PPIase_FKBP_dom"/>
</dbReference>
<evidence type="ECO:0000256" key="1">
    <source>
        <dbReference type="ARBA" id="ARBA00000971"/>
    </source>
</evidence>
<organism evidence="6 7">
    <name type="scientific">Nonlabens agnitus</name>
    <dbReference type="NCBI Taxonomy" id="870484"/>
    <lineage>
        <taxon>Bacteria</taxon>
        <taxon>Pseudomonadati</taxon>
        <taxon>Bacteroidota</taxon>
        <taxon>Flavobacteriia</taxon>
        <taxon>Flavobacteriales</taxon>
        <taxon>Flavobacteriaceae</taxon>
        <taxon>Nonlabens</taxon>
    </lineage>
</organism>
<dbReference type="PROSITE" id="PS50059">
    <property type="entry name" value="FKBP_PPIASE"/>
    <property type="match status" value="1"/>
</dbReference>
<reference evidence="6 7" key="1">
    <citation type="submission" date="2016-11" db="EMBL/GenBank/DDBJ databases">
        <title>Trade-off between light-utilization and light-protection in marine flavobacteria.</title>
        <authorList>
            <person name="Kumagai Y."/>
        </authorList>
    </citation>
    <scope>NUCLEOTIDE SEQUENCE [LARGE SCALE GENOMIC DNA]</scope>
    <source>
        <strain evidence="6 7">JCM 17109</strain>
    </source>
</reference>
<evidence type="ECO:0000256" key="4">
    <source>
        <dbReference type="RuleBase" id="RU003915"/>
    </source>
</evidence>
<dbReference type="PROSITE" id="PS51257">
    <property type="entry name" value="PROKAR_LIPOPROTEIN"/>
    <property type="match status" value="1"/>
</dbReference>
<accession>A0A2S9WSR1</accession>
<evidence type="ECO:0000313" key="6">
    <source>
        <dbReference type="EMBL" id="PRP66517.1"/>
    </source>
</evidence>
<dbReference type="AlphaFoldDB" id="A0A2S9WSR1"/>
<dbReference type="NCBIfam" id="TIGR03516">
    <property type="entry name" value="ppisom_GldI"/>
    <property type="match status" value="1"/>
</dbReference>
<dbReference type="RefSeq" id="WP_105982342.1">
    <property type="nucleotide sequence ID" value="NZ_MQUC01000003.1"/>
</dbReference>
<dbReference type="EMBL" id="MQUC01000003">
    <property type="protein sequence ID" value="PRP66517.1"/>
    <property type="molecule type" value="Genomic_DNA"/>
</dbReference>
<dbReference type="Pfam" id="PF00254">
    <property type="entry name" value="FKBP_C"/>
    <property type="match status" value="1"/>
</dbReference>
<evidence type="ECO:0000256" key="3">
    <source>
        <dbReference type="PROSITE-ProRule" id="PRU00277"/>
    </source>
</evidence>
<sequence length="186" mass="21551">MKKPYRILKYSLVLTLLVGFLISCKNLEAREPIERKTSTKTDFSIELNKQRNAAEEAYIEKLIKADSTEFVRSSNGFYYRFIVQDSIAGDRPEFGDRVTFEYNIETIDGETIYSKEELSPVTKSLEQEYGIFKGLREGLKLMQENDEVVFYFPSYTAYGFYGDEKRIGLHTPIKSTVKLLEIDKSN</sequence>
<protein>
    <recommendedName>
        <fullName evidence="4">Peptidyl-prolyl cis-trans isomerase</fullName>
        <ecNumber evidence="4">5.2.1.8</ecNumber>
    </recommendedName>
</protein>
<dbReference type="Proteomes" id="UP000239532">
    <property type="component" value="Unassembled WGS sequence"/>
</dbReference>
<comment type="catalytic activity">
    <reaction evidence="1 3 4">
        <text>[protein]-peptidylproline (omega=180) = [protein]-peptidylproline (omega=0)</text>
        <dbReference type="Rhea" id="RHEA:16237"/>
        <dbReference type="Rhea" id="RHEA-COMP:10747"/>
        <dbReference type="Rhea" id="RHEA-COMP:10748"/>
        <dbReference type="ChEBI" id="CHEBI:83833"/>
        <dbReference type="ChEBI" id="CHEBI:83834"/>
        <dbReference type="EC" id="5.2.1.8"/>
    </reaction>
</comment>
<evidence type="ECO:0000313" key="7">
    <source>
        <dbReference type="Proteomes" id="UP000239532"/>
    </source>
</evidence>
<dbReference type="GO" id="GO:0003755">
    <property type="term" value="F:peptidyl-prolyl cis-trans isomerase activity"/>
    <property type="evidence" value="ECO:0007669"/>
    <property type="project" value="UniProtKB-UniRule"/>
</dbReference>
<keyword evidence="3 4" id="KW-0413">Isomerase</keyword>
<keyword evidence="2 3" id="KW-0697">Rotamase</keyword>
<feature type="domain" description="PPIase FKBP-type" evidence="5">
    <location>
        <begin position="95"/>
        <end position="183"/>
    </location>
</feature>
<evidence type="ECO:0000259" key="5">
    <source>
        <dbReference type="PROSITE" id="PS50059"/>
    </source>
</evidence>
<comment type="caution">
    <text evidence="6">The sequence shown here is derived from an EMBL/GenBank/DDBJ whole genome shotgun (WGS) entry which is preliminary data.</text>
</comment>
<gene>
    <name evidence="6" type="ORF">BST86_05105</name>
</gene>
<dbReference type="SUPFAM" id="SSF54534">
    <property type="entry name" value="FKBP-like"/>
    <property type="match status" value="1"/>
</dbReference>
<keyword evidence="7" id="KW-1185">Reference proteome</keyword>
<evidence type="ECO:0000256" key="2">
    <source>
        <dbReference type="ARBA" id="ARBA00023110"/>
    </source>
</evidence>
<dbReference type="EC" id="5.2.1.8" evidence="4"/>
<dbReference type="OrthoDB" id="1093155at2"/>
<comment type="similarity">
    <text evidence="4">Belongs to the FKBP-type PPIase family.</text>
</comment>
<dbReference type="Gene3D" id="3.10.50.40">
    <property type="match status" value="1"/>
</dbReference>
<name>A0A2S9WSR1_9FLAO</name>
<dbReference type="InterPro" id="IPR019869">
    <property type="entry name" value="Motility-assoc_PPIase_GldI"/>
</dbReference>